<dbReference type="AlphaFoldDB" id="A0AAW0QK62"/>
<dbReference type="PANTHER" id="PTHR10963">
    <property type="entry name" value="GLYCOSYL HYDROLASE-RELATED"/>
    <property type="match status" value="1"/>
</dbReference>
<organism evidence="4 5">
    <name type="scientific">Apiospora kogelbergensis</name>
    <dbReference type="NCBI Taxonomy" id="1337665"/>
    <lineage>
        <taxon>Eukaryota</taxon>
        <taxon>Fungi</taxon>
        <taxon>Dikarya</taxon>
        <taxon>Ascomycota</taxon>
        <taxon>Pezizomycotina</taxon>
        <taxon>Sordariomycetes</taxon>
        <taxon>Xylariomycetidae</taxon>
        <taxon>Amphisphaeriales</taxon>
        <taxon>Apiosporaceae</taxon>
        <taxon>Apiospora</taxon>
    </lineage>
</organism>
<reference evidence="4 5" key="1">
    <citation type="submission" date="2023-01" db="EMBL/GenBank/DDBJ databases">
        <title>Analysis of 21 Apiospora genomes using comparative genomics revels a genus with tremendous synthesis potential of carbohydrate active enzymes and secondary metabolites.</title>
        <authorList>
            <person name="Sorensen T."/>
        </authorList>
    </citation>
    <scope>NUCLEOTIDE SEQUENCE [LARGE SCALE GENOMIC DNA]</scope>
    <source>
        <strain evidence="4 5">CBS 117206</strain>
    </source>
</reference>
<evidence type="ECO:0000313" key="4">
    <source>
        <dbReference type="EMBL" id="KAK8105864.1"/>
    </source>
</evidence>
<feature type="domain" description="WSC" evidence="2">
    <location>
        <begin position="405"/>
        <end position="503"/>
    </location>
</feature>
<dbReference type="InterPro" id="IPR050546">
    <property type="entry name" value="Glycosyl_Hydrlase_16"/>
</dbReference>
<dbReference type="CDD" id="cd02181">
    <property type="entry name" value="GH16_fungal_Lam16A_glucanase"/>
    <property type="match status" value="1"/>
</dbReference>
<dbReference type="Proteomes" id="UP001392437">
    <property type="component" value="Unassembled WGS sequence"/>
</dbReference>
<dbReference type="GO" id="GO:0009251">
    <property type="term" value="P:glucan catabolic process"/>
    <property type="evidence" value="ECO:0007669"/>
    <property type="project" value="TreeGrafter"/>
</dbReference>
<feature type="domain" description="GH16" evidence="3">
    <location>
        <begin position="7"/>
        <end position="322"/>
    </location>
</feature>
<dbReference type="PROSITE" id="PS51762">
    <property type="entry name" value="GH16_2"/>
    <property type="match status" value="1"/>
</dbReference>
<dbReference type="PROSITE" id="PS51212">
    <property type="entry name" value="WSC"/>
    <property type="match status" value="1"/>
</dbReference>
<dbReference type="Pfam" id="PF01822">
    <property type="entry name" value="WSC"/>
    <property type="match status" value="1"/>
</dbReference>
<evidence type="ECO:0000259" key="2">
    <source>
        <dbReference type="PROSITE" id="PS51212"/>
    </source>
</evidence>
<proteinExistence type="predicted"/>
<comment type="caution">
    <text evidence="4">The sequence shown here is derived from an EMBL/GenBank/DDBJ whole genome shotgun (WGS) entry which is preliminary data.</text>
</comment>
<gene>
    <name evidence="4" type="ORF">PG999_009223</name>
</gene>
<evidence type="ECO:0000259" key="3">
    <source>
        <dbReference type="PROSITE" id="PS51762"/>
    </source>
</evidence>
<dbReference type="EMBL" id="JAQQWP010000008">
    <property type="protein sequence ID" value="KAK8105864.1"/>
    <property type="molecule type" value="Genomic_DNA"/>
</dbReference>
<accession>A0AAW0QK62</accession>
<evidence type="ECO:0000256" key="1">
    <source>
        <dbReference type="SAM" id="MobiDB-lite"/>
    </source>
</evidence>
<dbReference type="GO" id="GO:0004553">
    <property type="term" value="F:hydrolase activity, hydrolyzing O-glycosyl compounds"/>
    <property type="evidence" value="ECO:0007669"/>
    <property type="project" value="InterPro"/>
</dbReference>
<name>A0AAW0QK62_9PEZI</name>
<evidence type="ECO:0000313" key="5">
    <source>
        <dbReference type="Proteomes" id="UP001392437"/>
    </source>
</evidence>
<dbReference type="PANTHER" id="PTHR10963:SF24">
    <property type="entry name" value="GLYCOSIDASE C21B10.07-RELATED"/>
    <property type="match status" value="1"/>
</dbReference>
<dbReference type="InterPro" id="IPR013320">
    <property type="entry name" value="ConA-like_dom_sf"/>
</dbReference>
<feature type="region of interest" description="Disordered" evidence="1">
    <location>
        <begin position="540"/>
        <end position="564"/>
    </location>
</feature>
<keyword evidence="5" id="KW-1185">Reference proteome</keyword>
<dbReference type="SMART" id="SM00321">
    <property type="entry name" value="WSC"/>
    <property type="match status" value="1"/>
</dbReference>
<protein>
    <submittedName>
        <fullName evidence="4">Endo-1-3(4)-beta-glucanase</fullName>
    </submittedName>
</protein>
<dbReference type="Gene3D" id="2.60.120.200">
    <property type="match status" value="1"/>
</dbReference>
<sequence>MAYALATHYAGQALLDGFSFFTGKDPSNGFVNYQSQAAAVSQGLVKVDGLNRVRLGVDTYNNYTVSDAGRPSVRLTSYQGFTHGLFIADFDHMPASTCGVWPAFWAFNNGQNGEKWPVGGELDIIEGANTASRNLISAHTFQRREAIMLTAIQDPPGASYRTLDLPDNKDRLTASLPGNIGCNYAAPTSDAASYGDSFNAQGGGVYALEWDSGGLKVWHFPRSNIPSDIAFAPLTSPDPKAWGPPQALFGGAGCDADSFFFNMSLVININLCGDYAGNVWGVADKCNTLAPTCKEYVASRPEAFLGAFWNINYIDVYQKPDAPKPSSSSSSTASSTSLRNATSISTRIRTISTTGLTLPSTINQAPISNPVPPSNTRTITLITATPSPVPAGPGGGLGNPAILNGYTLLGCFASGSGYPTWTSSADFATMDNEACVASCAGLGRKYSGVYATTCYCADNLGDASAVDNAQCDRACPGNPNQRCGGLVKGNNGGTSIPRVNSTAVNNSTAAVSHPLGRRAAPANILLTVYGNIAAAPPPAGAPAMGGSSPAGPGPSGAATGSGGNSGGNVTITTAVTMTYTTVCATNPALLVAVPYCTTMTITQCASSKSPVPTAPGVAAVFIGGGPFLNGTRNGTAPVAAVAAAVAAIPMCTYAETCSACGPRGANTVTLTVPMAVATAAAANPVVTEVTVAKVVPVIANANANKNTIANINNVNNVNSKSNSSMRSNSSAIDTRVSPVTAGASSVFGDDFVGVTGMMLSLAVLGAVFLL</sequence>
<dbReference type="InterPro" id="IPR002889">
    <property type="entry name" value="WSC_carb-bd"/>
</dbReference>
<dbReference type="Pfam" id="PF26113">
    <property type="entry name" value="GH16_XgeA"/>
    <property type="match status" value="1"/>
</dbReference>
<dbReference type="InterPro" id="IPR000757">
    <property type="entry name" value="Beta-glucanase-like"/>
</dbReference>
<feature type="compositionally biased region" description="Low complexity" evidence="1">
    <location>
        <begin position="541"/>
        <end position="558"/>
    </location>
</feature>
<dbReference type="SUPFAM" id="SSF49899">
    <property type="entry name" value="Concanavalin A-like lectins/glucanases"/>
    <property type="match status" value="1"/>
</dbReference>